<comment type="caution">
    <text evidence="2">The sequence shown here is derived from an EMBL/GenBank/DDBJ whole genome shotgun (WGS) entry which is preliminary data.</text>
</comment>
<evidence type="ECO:0000313" key="2">
    <source>
        <dbReference type="EMBL" id="MCZ4222095.1"/>
    </source>
</evidence>
<evidence type="ECO:0000256" key="1">
    <source>
        <dbReference type="SAM" id="Phobius"/>
    </source>
</evidence>
<evidence type="ECO:0008006" key="4">
    <source>
        <dbReference type="Google" id="ProtNLM"/>
    </source>
</evidence>
<proteinExistence type="predicted"/>
<keyword evidence="1" id="KW-1133">Transmembrane helix</keyword>
<name>A0ABT4KT43_9SPHI</name>
<accession>A0ABT4KT43</accession>
<dbReference type="Proteomes" id="UP001144341">
    <property type="component" value="Unassembled WGS sequence"/>
</dbReference>
<keyword evidence="1" id="KW-0812">Transmembrane</keyword>
<reference evidence="2" key="1">
    <citation type="submission" date="2022-12" db="EMBL/GenBank/DDBJ databases">
        <title>Genome sequence of SJ11.</title>
        <authorList>
            <person name="Woo H."/>
        </authorList>
    </citation>
    <scope>NUCLEOTIDE SEQUENCE</scope>
    <source>
        <strain evidence="2">SJ11</strain>
    </source>
</reference>
<sequence length="137" mass="15683">MTKKLLVYLVTASILILVFFMIKDTLNQPGVGDMNAGFKEIVKYRNANNTGPVQRIYVVTIKDTIWKELEDYGNLMPHSKYGNTKVYYFIENGRVPKTLHPGDVNFDPSFNKSCVALFEKSAMSQVAFNKYPFKNDQ</sequence>
<protein>
    <recommendedName>
        <fullName evidence="4">DUF3139 domain-containing protein</fullName>
    </recommendedName>
</protein>
<keyword evidence="3" id="KW-1185">Reference proteome</keyword>
<organism evidence="2 3">
    <name type="scientific">Pedobacter rhodius</name>
    <dbReference type="NCBI Taxonomy" id="3004098"/>
    <lineage>
        <taxon>Bacteria</taxon>
        <taxon>Pseudomonadati</taxon>
        <taxon>Bacteroidota</taxon>
        <taxon>Sphingobacteriia</taxon>
        <taxon>Sphingobacteriales</taxon>
        <taxon>Sphingobacteriaceae</taxon>
        <taxon>Pedobacter</taxon>
    </lineage>
</organism>
<feature type="transmembrane region" description="Helical" evidence="1">
    <location>
        <begin position="5"/>
        <end position="22"/>
    </location>
</feature>
<gene>
    <name evidence="2" type="ORF">O0931_02175</name>
</gene>
<evidence type="ECO:0000313" key="3">
    <source>
        <dbReference type="Proteomes" id="UP001144341"/>
    </source>
</evidence>
<dbReference type="EMBL" id="JAPWGL010000001">
    <property type="protein sequence ID" value="MCZ4222095.1"/>
    <property type="molecule type" value="Genomic_DNA"/>
</dbReference>
<keyword evidence="1" id="KW-0472">Membrane</keyword>
<dbReference type="RefSeq" id="WP_269413909.1">
    <property type="nucleotide sequence ID" value="NZ_JAPWGL010000001.1"/>
</dbReference>